<dbReference type="EMBL" id="KN847564">
    <property type="protein sequence ID" value="KIW00410.1"/>
    <property type="molecule type" value="Genomic_DNA"/>
</dbReference>
<dbReference type="GO" id="GO:0003993">
    <property type="term" value="F:acid phosphatase activity"/>
    <property type="evidence" value="ECO:0007669"/>
    <property type="project" value="TreeGrafter"/>
</dbReference>
<dbReference type="CDD" id="cd07061">
    <property type="entry name" value="HP_HAP_like"/>
    <property type="match status" value="1"/>
</dbReference>
<dbReference type="InterPro" id="IPR016274">
    <property type="entry name" value="Histidine_acid_Pase_euk"/>
</dbReference>
<feature type="disulfide bond" evidence="19">
    <location>
        <begin position="61"/>
        <end position="70"/>
    </location>
</feature>
<feature type="active site" description="Proton donor" evidence="18">
    <location>
        <position position="392"/>
    </location>
</feature>
<organism evidence="20 21">
    <name type="scientific">Verruconis gallopava</name>
    <dbReference type="NCBI Taxonomy" id="253628"/>
    <lineage>
        <taxon>Eukaryota</taxon>
        <taxon>Fungi</taxon>
        <taxon>Dikarya</taxon>
        <taxon>Ascomycota</taxon>
        <taxon>Pezizomycotina</taxon>
        <taxon>Dothideomycetes</taxon>
        <taxon>Pleosporomycetidae</taxon>
        <taxon>Venturiales</taxon>
        <taxon>Sympoventuriaceae</taxon>
        <taxon>Verruconis</taxon>
    </lineage>
</organism>
<evidence type="ECO:0000256" key="10">
    <source>
        <dbReference type="ARBA" id="ARBA00042300"/>
    </source>
</evidence>
<feature type="disulfide bond" evidence="19">
    <location>
        <begin position="294"/>
        <end position="310"/>
    </location>
</feature>
<proteinExistence type="inferred from homology"/>
<dbReference type="InterPro" id="IPR033379">
    <property type="entry name" value="Acid_Pase_AS"/>
</dbReference>
<dbReference type="PIRSF" id="PIRSF000894">
    <property type="entry name" value="Acid_phosphatase"/>
    <property type="match status" value="1"/>
</dbReference>
<feature type="disulfide bond" evidence="19">
    <location>
        <begin position="471"/>
        <end position="479"/>
    </location>
</feature>
<gene>
    <name evidence="20" type="ORF">PV09_08117</name>
</gene>
<keyword evidence="21" id="KW-1185">Reference proteome</keyword>
<evidence type="ECO:0000256" key="19">
    <source>
        <dbReference type="PIRSR" id="PIRSR000894-2"/>
    </source>
</evidence>
<protein>
    <recommendedName>
        <fullName evidence="16">Phytase A</fullName>
        <ecNumber evidence="4">3.1.3.8</ecNumber>
    </recommendedName>
    <alternativeName>
        <fullName evidence="17">Histidine acid phosphatase phyA</fullName>
    </alternativeName>
    <alternativeName>
        <fullName evidence="10">Myo-inositol hexakisphosphate phosphohydrolase A</fullName>
    </alternativeName>
    <alternativeName>
        <fullName evidence="9">Myo-inositol-hexaphosphate 3-phosphohydrolase A</fullName>
    </alternativeName>
</protein>
<comment type="similarity">
    <text evidence="2">Belongs to the histidine acid phosphatase family.</text>
</comment>
<comment type="subcellular location">
    <subcellularLocation>
        <location evidence="1">Secreted</location>
    </subcellularLocation>
</comment>
<evidence type="ECO:0000313" key="20">
    <source>
        <dbReference type="EMBL" id="KIW00410.1"/>
    </source>
</evidence>
<dbReference type="RefSeq" id="XP_016210279.1">
    <property type="nucleotide sequence ID" value="XM_016361973.1"/>
</dbReference>
<dbReference type="Proteomes" id="UP000053259">
    <property type="component" value="Unassembled WGS sequence"/>
</dbReference>
<dbReference type="VEuPathDB" id="FungiDB:PV09_08117"/>
<comment type="catalytic activity">
    <reaction evidence="12">
        <text>1D-myo-inositol 1,2-bisphosphate + H2O = 1D-myo-inositol 2-phosphate + phosphate</text>
        <dbReference type="Rhea" id="RHEA:77135"/>
        <dbReference type="ChEBI" id="CHEBI:15377"/>
        <dbReference type="ChEBI" id="CHEBI:43474"/>
        <dbReference type="ChEBI" id="CHEBI:84142"/>
        <dbReference type="ChEBI" id="CHEBI:195539"/>
    </reaction>
    <physiologicalReaction direction="left-to-right" evidence="12">
        <dbReference type="Rhea" id="RHEA:77136"/>
    </physiologicalReaction>
</comment>
<evidence type="ECO:0000256" key="15">
    <source>
        <dbReference type="ARBA" id="ARBA00043788"/>
    </source>
</evidence>
<dbReference type="InParanoid" id="A0A0D2A261"/>
<dbReference type="GO" id="GO:0016158">
    <property type="term" value="F:inositol hexakisphosphate 3-phosphatase activity"/>
    <property type="evidence" value="ECO:0007669"/>
    <property type="project" value="UniProtKB-EC"/>
</dbReference>
<dbReference type="PROSITE" id="PS00778">
    <property type="entry name" value="HIS_ACID_PHOSPHAT_2"/>
    <property type="match status" value="1"/>
</dbReference>
<keyword evidence="6" id="KW-0378">Hydrolase</keyword>
<keyword evidence="7 19" id="KW-1015">Disulfide bond</keyword>
<evidence type="ECO:0000256" key="6">
    <source>
        <dbReference type="ARBA" id="ARBA00022801"/>
    </source>
</evidence>
<keyword evidence="8" id="KW-0325">Glycoprotein</keyword>
<evidence type="ECO:0000256" key="9">
    <source>
        <dbReference type="ARBA" id="ARBA00041857"/>
    </source>
</evidence>
<dbReference type="PROSITE" id="PS00616">
    <property type="entry name" value="HIS_ACID_PHOSPHAT_1"/>
    <property type="match status" value="1"/>
</dbReference>
<evidence type="ECO:0000256" key="4">
    <source>
        <dbReference type="ARBA" id="ARBA00012632"/>
    </source>
</evidence>
<dbReference type="OrthoDB" id="6509975at2759"/>
<evidence type="ECO:0000256" key="17">
    <source>
        <dbReference type="ARBA" id="ARBA00044262"/>
    </source>
</evidence>
<keyword evidence="5" id="KW-0964">Secreted</keyword>
<evidence type="ECO:0000256" key="7">
    <source>
        <dbReference type="ARBA" id="ARBA00023157"/>
    </source>
</evidence>
<evidence type="ECO:0000256" key="1">
    <source>
        <dbReference type="ARBA" id="ARBA00004613"/>
    </source>
</evidence>
<comment type="catalytic activity">
    <reaction evidence="15">
        <text>1D-myo-inositol hexakisphosphate + H2O = 1D-myo-inositol 1,2,4,5,6-pentakisphosphate + phosphate</text>
        <dbReference type="Rhea" id="RHEA:16989"/>
        <dbReference type="ChEBI" id="CHEBI:15377"/>
        <dbReference type="ChEBI" id="CHEBI:43474"/>
        <dbReference type="ChEBI" id="CHEBI:57798"/>
        <dbReference type="ChEBI" id="CHEBI:58130"/>
        <dbReference type="EC" id="3.1.3.8"/>
    </reaction>
    <physiologicalReaction direction="left-to-right" evidence="15">
        <dbReference type="Rhea" id="RHEA:16990"/>
    </physiologicalReaction>
</comment>
<feature type="active site" description="Nucleophile" evidence="18">
    <location>
        <position position="110"/>
    </location>
</feature>
<evidence type="ECO:0000256" key="16">
    <source>
        <dbReference type="ARBA" id="ARBA00044106"/>
    </source>
</evidence>
<reference evidence="20 21" key="1">
    <citation type="submission" date="2015-01" db="EMBL/GenBank/DDBJ databases">
        <title>The Genome Sequence of Ochroconis gallopava CBS43764.</title>
        <authorList>
            <consortium name="The Broad Institute Genomics Platform"/>
            <person name="Cuomo C."/>
            <person name="de Hoog S."/>
            <person name="Gorbushina A."/>
            <person name="Stielow B."/>
            <person name="Teixiera M."/>
            <person name="Abouelleil A."/>
            <person name="Chapman S.B."/>
            <person name="Priest M."/>
            <person name="Young S.K."/>
            <person name="Wortman J."/>
            <person name="Nusbaum C."/>
            <person name="Birren B."/>
        </authorList>
    </citation>
    <scope>NUCLEOTIDE SEQUENCE [LARGE SCALE GENOMIC DNA]</scope>
    <source>
        <strain evidence="20 21">CBS 43764</strain>
    </source>
</reference>
<dbReference type="GeneID" id="27316090"/>
<accession>A0A0D2A261</accession>
<evidence type="ECO:0000313" key="21">
    <source>
        <dbReference type="Proteomes" id="UP000053259"/>
    </source>
</evidence>
<evidence type="ECO:0000256" key="18">
    <source>
        <dbReference type="PIRSR" id="PIRSR000894-1"/>
    </source>
</evidence>
<comment type="catalytic activity">
    <reaction evidence="11">
        <text>1D-myo-inositol 1,2,5,6-tetrakisphosphate + H2O = 1D-myo-inositol 1,2,6-trisphosphate + phosphate</text>
        <dbReference type="Rhea" id="RHEA:77119"/>
        <dbReference type="ChEBI" id="CHEBI:15377"/>
        <dbReference type="ChEBI" id="CHEBI:43474"/>
        <dbReference type="ChEBI" id="CHEBI:195535"/>
        <dbReference type="ChEBI" id="CHEBI:195537"/>
    </reaction>
    <physiologicalReaction direction="left-to-right" evidence="11">
        <dbReference type="Rhea" id="RHEA:77120"/>
    </physiologicalReaction>
</comment>
<dbReference type="PANTHER" id="PTHR20963">
    <property type="entry name" value="MULTIPLE INOSITOL POLYPHOSPHATE PHOSPHATASE-RELATED"/>
    <property type="match status" value="1"/>
</dbReference>
<evidence type="ECO:0000256" key="2">
    <source>
        <dbReference type="ARBA" id="ARBA00005375"/>
    </source>
</evidence>
<feature type="disulfide bond" evidence="19">
    <location>
        <begin position="99"/>
        <end position="444"/>
    </location>
</feature>
<evidence type="ECO:0000256" key="11">
    <source>
        <dbReference type="ARBA" id="ARBA00043670"/>
    </source>
</evidence>
<dbReference type="InterPro" id="IPR029033">
    <property type="entry name" value="His_PPase_superfam"/>
</dbReference>
<dbReference type="STRING" id="253628.A0A0D2A261"/>
<evidence type="ECO:0000256" key="5">
    <source>
        <dbReference type="ARBA" id="ARBA00022525"/>
    </source>
</evidence>
<comment type="subunit">
    <text evidence="3">Monomer.</text>
</comment>
<dbReference type="SUPFAM" id="SSF53254">
    <property type="entry name" value="Phosphoglycerate mutase-like"/>
    <property type="match status" value="1"/>
</dbReference>
<comment type="catalytic activity">
    <reaction evidence="14">
        <text>1D-myo-inositol 1,2,4,5,6-pentakisphosphate + H2O = 1D-myo-inositol 1,2,5,6-tetrakisphosphate + phosphate</text>
        <dbReference type="Rhea" id="RHEA:77115"/>
        <dbReference type="ChEBI" id="CHEBI:15377"/>
        <dbReference type="ChEBI" id="CHEBI:43474"/>
        <dbReference type="ChEBI" id="CHEBI:57798"/>
        <dbReference type="ChEBI" id="CHEBI:195535"/>
    </reaction>
    <physiologicalReaction direction="left-to-right" evidence="14">
        <dbReference type="Rhea" id="RHEA:77116"/>
    </physiologicalReaction>
</comment>
<evidence type="ECO:0000256" key="13">
    <source>
        <dbReference type="ARBA" id="ARBA00043721"/>
    </source>
</evidence>
<dbReference type="EC" id="3.1.3.8" evidence="4"/>
<dbReference type="PANTHER" id="PTHR20963:SF24">
    <property type="entry name" value="3-PHYTASE B"/>
    <property type="match status" value="1"/>
</dbReference>
<evidence type="ECO:0000256" key="8">
    <source>
        <dbReference type="ARBA" id="ARBA00023180"/>
    </source>
</evidence>
<comment type="catalytic activity">
    <reaction evidence="13">
        <text>1D-myo-inositol 1,2,6-trisphosphate + H2O = 1D-myo-inositol 1,2-bisphosphate + phosphate</text>
        <dbReference type="Rhea" id="RHEA:77131"/>
        <dbReference type="ChEBI" id="CHEBI:15377"/>
        <dbReference type="ChEBI" id="CHEBI:43474"/>
        <dbReference type="ChEBI" id="CHEBI:195537"/>
        <dbReference type="ChEBI" id="CHEBI:195539"/>
    </reaction>
    <physiologicalReaction direction="left-to-right" evidence="13">
        <dbReference type="Rhea" id="RHEA:77132"/>
    </physiologicalReaction>
</comment>
<evidence type="ECO:0000256" key="3">
    <source>
        <dbReference type="ARBA" id="ARBA00011245"/>
    </source>
</evidence>
<evidence type="ECO:0000256" key="12">
    <source>
        <dbReference type="ARBA" id="ARBA00043675"/>
    </source>
</evidence>
<dbReference type="InterPro" id="IPR000560">
    <property type="entry name" value="His_Pase_clade-2"/>
</dbReference>
<dbReference type="Pfam" id="PF00328">
    <property type="entry name" value="His_Phos_2"/>
    <property type="match status" value="1"/>
</dbReference>
<sequence length="502" mass="54852">MSFLLSSSHKYERLAADDGSVEEPRRRSLGSLATMAVAACVLLAMASSALSAASTVLFSGCDNVQQGFQCSPEISHLWGQYSPFFSVPSSAPDDIPCQCKVTFANVLSRHGARDPTASKTTIYSHLVGNLTANVTSFVGKYAFLVDYKYTLGADLLTELGRQQMVNSGVKFYERYKHLAVGTTPFVRAASEQRVVDSASNFTLGFHQALNSDNSGAHDDYPYPIIVIPEAPGSNNTLSHGLCTAFEDGPASDTGKDAQSQWMDVFVPPIQKRLQEDLPGAQFTKEDVIFFMDLCPFETVASPVGSISPICHLFTRREWQQYDYYETLGKWYGFGPGNYFGATNGVGFVNELLARMTQSPVNDHTSTNTTLDSDPVTFPLDEKHTLYADFTHDNDMTSILAALGIYADTAPLSNLTMRSPEETNGYSASWTVPFASRVYIEKLHCEAGSPTSDDHERVRILVNDRVVPLPLCGSDTNGMCGLGAFVNSLSFARAGGKWEECFK</sequence>
<dbReference type="Gene3D" id="3.40.50.1240">
    <property type="entry name" value="Phosphoglycerate mutase-like"/>
    <property type="match status" value="1"/>
</dbReference>
<evidence type="ECO:0000256" key="14">
    <source>
        <dbReference type="ARBA" id="ARBA00043748"/>
    </source>
</evidence>
<name>A0A0D2A261_9PEZI</name>
<dbReference type="AlphaFoldDB" id="A0A0D2A261"/>
<dbReference type="GO" id="GO:0005576">
    <property type="term" value="C:extracellular region"/>
    <property type="evidence" value="ECO:0007669"/>
    <property type="project" value="UniProtKB-SubCell"/>
</dbReference>
<feature type="disulfide bond" evidence="19">
    <location>
        <begin position="242"/>
        <end position="500"/>
    </location>
</feature>